<dbReference type="GO" id="GO:0005576">
    <property type="term" value="C:extracellular region"/>
    <property type="evidence" value="ECO:0007669"/>
    <property type="project" value="GOC"/>
</dbReference>
<sequence length="552" mass="64133">MAAFAARVLSEMGWEQHYALPVLNTENKALIDEVSLKKKKKSFFWELAHQSLFFFFFFCAKALCRAKDREIELEKHLTAIAERENGRLRQDNTKMENDLQYLAEKTNTLENHNFKAKQKLEQFRVQMNWDQQALNSFLEESTIKDDDMMAIMKYTHQDEQRIKSLTLAIERTTVEGNKKHKGLDKEMTETLAAQTTENLQQAHVETEQIIHQWENTIQQMKQRDGEIHQSALKLAETNQVIRERNDTLMEMRHLQESQMNDNTDKEKKLAATNRQTAKLRLDFKQQESNYSAGGPALFNLSSSTSWRIAITEIFDDISTACDCLIILDKKLARLQGVVGDSDEKVAMELKITELLNSLEEKKKTSCKILRTGGRLSNKVAELKLINNNIEKELKRLGLKKQVHIVEQNISKLEVRRKRDLLFNKANSVLSLEKRQLNVKKAIHERQEEIRVYSQMLSQQLRTTEQERQKICLELNVKLSKIEATKKHYEVVTFTMAAEEDDEDAVKSQAHYIAKVRRWETSPFLLAPSWRCHSLPLGRARESRTQAAGRVSK</sequence>
<evidence type="ECO:0000256" key="4">
    <source>
        <dbReference type="ARBA" id="ARBA00045182"/>
    </source>
</evidence>
<dbReference type="Pfam" id="PF24161">
    <property type="entry name" value="CCDC39"/>
    <property type="match status" value="2"/>
</dbReference>
<dbReference type="GO" id="GO:0060285">
    <property type="term" value="P:cilium-dependent cell motility"/>
    <property type="evidence" value="ECO:0007669"/>
    <property type="project" value="TreeGrafter"/>
</dbReference>
<dbReference type="GO" id="GO:0060287">
    <property type="term" value="P:epithelial cilium movement involved in determination of left/right asymmetry"/>
    <property type="evidence" value="ECO:0007669"/>
    <property type="project" value="TreeGrafter"/>
</dbReference>
<dbReference type="PANTHER" id="PTHR18962:SF0">
    <property type="entry name" value="COILED-COIL DOMAIN-CONTAINING PROTEIN 39"/>
    <property type="match status" value="1"/>
</dbReference>
<dbReference type="InterPro" id="IPR033290">
    <property type="entry name" value="CCDC39"/>
</dbReference>
<comment type="function">
    <text evidence="4">Required for assembly of dynein regulatory complex (DRC) and inner dynein arm (IDA) complexes, which are responsible for ciliary beat regulation, thereby playing a central role in motility in cilia and flagella. Probably acts together with CCDC40 to form a molecular ruler that determines the 96 nanometer (nm) repeat length and arrangements of components in cilia and flagella. Not required for outer dynein arm complexes assembly.</text>
</comment>
<dbReference type="GeneTree" id="ENSGT00390000015010"/>
<dbReference type="PANTHER" id="PTHR18962">
    <property type="entry name" value="COILED-COIL DOMAIN-CONTAINING PROTEIN 39"/>
    <property type="match status" value="1"/>
</dbReference>
<reference evidence="5" key="1">
    <citation type="submission" date="2025-08" db="UniProtKB">
        <authorList>
            <consortium name="Ensembl"/>
        </authorList>
    </citation>
    <scope>IDENTIFICATION</scope>
</reference>
<protein>
    <recommendedName>
        <fullName evidence="2">Coiled-coil domain-containing protein 39</fullName>
    </recommendedName>
</protein>
<proteinExistence type="inferred from homology"/>
<evidence type="ECO:0000256" key="2">
    <source>
        <dbReference type="ARBA" id="ARBA00016725"/>
    </source>
</evidence>
<name>A0A3Q3EC46_HIPCM</name>
<dbReference type="OMA" id="NSKNCDE"/>
<comment type="similarity">
    <text evidence="1">Belongs to the CCDC39 family.</text>
</comment>
<organism evidence="5 6">
    <name type="scientific">Hippocampus comes</name>
    <name type="common">Tiger tail seahorse</name>
    <dbReference type="NCBI Taxonomy" id="109280"/>
    <lineage>
        <taxon>Eukaryota</taxon>
        <taxon>Metazoa</taxon>
        <taxon>Chordata</taxon>
        <taxon>Craniata</taxon>
        <taxon>Vertebrata</taxon>
        <taxon>Euteleostomi</taxon>
        <taxon>Actinopterygii</taxon>
        <taxon>Neopterygii</taxon>
        <taxon>Teleostei</taxon>
        <taxon>Neoteleostei</taxon>
        <taxon>Acanthomorphata</taxon>
        <taxon>Syngnathiaria</taxon>
        <taxon>Syngnathiformes</taxon>
        <taxon>Syngnathoidei</taxon>
        <taxon>Syngnathidae</taxon>
        <taxon>Hippocampus</taxon>
    </lineage>
</organism>
<dbReference type="AlphaFoldDB" id="A0A3Q3EC46"/>
<keyword evidence="6" id="KW-1185">Reference proteome</keyword>
<dbReference type="Ensembl" id="ENSHCOT00000025059.1">
    <property type="protein sequence ID" value="ENSHCOP00000028187.1"/>
    <property type="gene ID" value="ENSHCOG00000020651.1"/>
</dbReference>
<dbReference type="GO" id="GO:0036159">
    <property type="term" value="P:inner dynein arm assembly"/>
    <property type="evidence" value="ECO:0007669"/>
    <property type="project" value="InterPro"/>
</dbReference>
<dbReference type="Proteomes" id="UP000264820">
    <property type="component" value="Unplaced"/>
</dbReference>
<evidence type="ECO:0000313" key="5">
    <source>
        <dbReference type="Ensembl" id="ENSHCOP00000028187.1"/>
    </source>
</evidence>
<evidence type="ECO:0000313" key="6">
    <source>
        <dbReference type="Proteomes" id="UP000264820"/>
    </source>
</evidence>
<keyword evidence="3" id="KW-0175">Coiled coil</keyword>
<evidence type="ECO:0000256" key="1">
    <source>
        <dbReference type="ARBA" id="ARBA00005805"/>
    </source>
</evidence>
<accession>A0A3Q3EC46</accession>
<reference evidence="5" key="2">
    <citation type="submission" date="2025-09" db="UniProtKB">
        <authorList>
            <consortium name="Ensembl"/>
        </authorList>
    </citation>
    <scope>IDENTIFICATION</scope>
</reference>
<evidence type="ECO:0000256" key="3">
    <source>
        <dbReference type="ARBA" id="ARBA00023054"/>
    </source>
</evidence>
<dbReference type="GO" id="GO:0005930">
    <property type="term" value="C:axoneme"/>
    <property type="evidence" value="ECO:0007669"/>
    <property type="project" value="InterPro"/>
</dbReference>
<dbReference type="STRING" id="109280.ENSHCOP00000028187"/>